<gene>
    <name evidence="1" type="ORF">MNBD_CHLOROFLEXI01-2982</name>
</gene>
<dbReference type="EMBL" id="UOEU01000458">
    <property type="protein sequence ID" value="VAW33522.1"/>
    <property type="molecule type" value="Genomic_DNA"/>
</dbReference>
<protein>
    <submittedName>
        <fullName evidence="1">Uncharacterized protein</fullName>
    </submittedName>
</protein>
<dbReference type="AlphaFoldDB" id="A0A3B0V441"/>
<accession>A0A3B0V441</accession>
<name>A0A3B0V441_9ZZZZ</name>
<proteinExistence type="predicted"/>
<organism evidence="1">
    <name type="scientific">hydrothermal vent metagenome</name>
    <dbReference type="NCBI Taxonomy" id="652676"/>
    <lineage>
        <taxon>unclassified sequences</taxon>
        <taxon>metagenomes</taxon>
        <taxon>ecological metagenomes</taxon>
    </lineage>
</organism>
<sequence>MSDKTWRKPKSRSVGLFTDLRLFSEALEIASERGIVNRQILEEELPQRLQGLMFVERQSKRAANDLMRELRNFNWIWPVNGSKRPSDTANYTLLPDGEKAHKLSKAHKREFLRELTTQMQTLYTIPGWFVDRLWTINPSRQGEVVVPAPPPDWNPNSRRWEDKTWTSELQDQTVRTLILINGICPSSFPIKPDDWIQTVQQAWTRLSNLERKKVAKAPKGKEKGKVKTYAPRSRLNLAMKEAAVNFLFSSKPPYQNNNDFHMTRPPLHPRTYRSWCRRLEALELIFYTDTHPLVPGRLIFPTAIFRQVAPEERFERVGYIQNPGGQFLWLHRPKWHVIKDDFLNVLKQEYLRVSVRVGSLYVSIQDVRDEVCRQLRLSAATFDEFLEKILRDSLLPASQWSISVETDVREAQTASQLVRRPVWIGGTAHSLIAMTESRELSKIM</sequence>
<evidence type="ECO:0000313" key="1">
    <source>
        <dbReference type="EMBL" id="VAW33522.1"/>
    </source>
</evidence>
<reference evidence="1" key="1">
    <citation type="submission" date="2018-06" db="EMBL/GenBank/DDBJ databases">
        <authorList>
            <person name="Zhirakovskaya E."/>
        </authorList>
    </citation>
    <scope>NUCLEOTIDE SEQUENCE</scope>
</reference>